<dbReference type="Proteomes" id="UP000220959">
    <property type="component" value="Unassembled WGS sequence"/>
</dbReference>
<reference evidence="1 2" key="1">
    <citation type="journal article" date="2017" name="Front. Microbiol.">
        <title>New Insights into the Diversity of the Genus Faecalibacterium.</title>
        <authorList>
            <person name="Benevides L."/>
            <person name="Burman S."/>
            <person name="Martin R."/>
            <person name="Robert V."/>
            <person name="Thomas M."/>
            <person name="Miquel S."/>
            <person name="Chain F."/>
            <person name="Sokol H."/>
            <person name="Bermudez-Humaran L.G."/>
            <person name="Morrison M."/>
            <person name="Langella P."/>
            <person name="Azevedo V.A."/>
            <person name="Chatel J.M."/>
            <person name="Soares S."/>
        </authorList>
    </citation>
    <scope>NUCLEOTIDE SEQUENCE [LARGE SCALE GENOMIC DNA]</scope>
    <source>
        <strain evidence="2">CNCM I-4541</strain>
    </source>
</reference>
<proteinExistence type="predicted"/>
<accession>A0ACC9D335</accession>
<dbReference type="EMBL" id="NMTR01000001">
    <property type="protein sequence ID" value="PDX62488.1"/>
    <property type="molecule type" value="Genomic_DNA"/>
</dbReference>
<sequence length="152" mass="16039">MMLTSTQIGELAAQFFIAGAGTLSFAILFGCPRKSLPFCGLVGAVGWFVYELAVLLGMDAAAASLLAVIPLTLLTRVFAIVLKMPVTVFLLSGIFPLVPGAGIYYCAYYFIQGNNALALSHGISTFKVAVALAVGISLVLSVPIPKRHQNKM</sequence>
<keyword evidence="2" id="KW-1185">Reference proteome</keyword>
<comment type="caution">
    <text evidence="1">The sequence shown here is derived from an EMBL/GenBank/DDBJ whole genome shotgun (WGS) entry which is preliminary data.</text>
</comment>
<evidence type="ECO:0000313" key="1">
    <source>
        <dbReference type="EMBL" id="PDX62488.1"/>
    </source>
</evidence>
<protein>
    <submittedName>
        <fullName evidence="1">Uncharacterized protein</fullName>
    </submittedName>
</protein>
<name>A0ACC9D335_9FIRM</name>
<gene>
    <name evidence="1" type="ORF">CGS49_00285</name>
</gene>
<organism evidence="1 2">
    <name type="scientific">Faecalibacterium langellae</name>
    <dbReference type="NCBI Taxonomy" id="3435293"/>
    <lineage>
        <taxon>Bacteria</taxon>
        <taxon>Bacillati</taxon>
        <taxon>Bacillota</taxon>
        <taxon>Clostridia</taxon>
        <taxon>Eubacteriales</taxon>
        <taxon>Oscillospiraceae</taxon>
        <taxon>Faecalibacterium</taxon>
    </lineage>
</organism>
<evidence type="ECO:0000313" key="2">
    <source>
        <dbReference type="Proteomes" id="UP000220959"/>
    </source>
</evidence>